<dbReference type="InterPro" id="IPR011006">
    <property type="entry name" value="CheY-like_superfamily"/>
</dbReference>
<dbReference type="SMART" id="SM00448">
    <property type="entry name" value="REC"/>
    <property type="match status" value="1"/>
</dbReference>
<keyword evidence="1 2" id="KW-0597">Phosphoprotein</keyword>
<dbReference type="EMBL" id="CP061800">
    <property type="protein sequence ID" value="QTA84963.1"/>
    <property type="molecule type" value="Genomic_DNA"/>
</dbReference>
<feature type="modified residue" description="4-aspartylphosphate" evidence="2">
    <location>
        <position position="53"/>
    </location>
</feature>
<dbReference type="RefSeq" id="WP_207681215.1">
    <property type="nucleotide sequence ID" value="NZ_CP061800.1"/>
</dbReference>
<dbReference type="AlphaFoldDB" id="A0A975BGN8"/>
<dbReference type="KEGG" id="dmm:dnm_009670"/>
<keyword evidence="5" id="KW-1185">Reference proteome</keyword>
<name>A0A975BGN8_9BACT</name>
<dbReference type="GO" id="GO:0000160">
    <property type="term" value="P:phosphorelay signal transduction system"/>
    <property type="evidence" value="ECO:0007669"/>
    <property type="project" value="InterPro"/>
</dbReference>
<evidence type="ECO:0000313" key="5">
    <source>
        <dbReference type="Proteomes" id="UP000663722"/>
    </source>
</evidence>
<sequence length="121" mass="13551">MKKIMIVEDEVLIALEMSFHLKDMGYDILQPVATGEDAVKKAESERPDIILMDIRLAGKTDGVEAAKAIHLIRKIPIIFMTGYSDDGLIKEIEKLAPLAVFNKPVDMQRVKSVIDSYFCKA</sequence>
<gene>
    <name evidence="4" type="ORF">dnm_009670</name>
</gene>
<evidence type="ECO:0000256" key="2">
    <source>
        <dbReference type="PROSITE-ProRule" id="PRU00169"/>
    </source>
</evidence>
<dbReference type="Gene3D" id="3.40.50.2300">
    <property type="match status" value="1"/>
</dbReference>
<evidence type="ECO:0000313" key="4">
    <source>
        <dbReference type="EMBL" id="QTA84963.1"/>
    </source>
</evidence>
<dbReference type="SUPFAM" id="SSF52172">
    <property type="entry name" value="CheY-like"/>
    <property type="match status" value="1"/>
</dbReference>
<organism evidence="4 5">
    <name type="scientific">Desulfonema magnum</name>
    <dbReference type="NCBI Taxonomy" id="45655"/>
    <lineage>
        <taxon>Bacteria</taxon>
        <taxon>Pseudomonadati</taxon>
        <taxon>Thermodesulfobacteriota</taxon>
        <taxon>Desulfobacteria</taxon>
        <taxon>Desulfobacterales</taxon>
        <taxon>Desulfococcaceae</taxon>
        <taxon>Desulfonema</taxon>
    </lineage>
</organism>
<dbReference type="InterPro" id="IPR050595">
    <property type="entry name" value="Bact_response_regulator"/>
</dbReference>
<dbReference type="InterPro" id="IPR001789">
    <property type="entry name" value="Sig_transdc_resp-reg_receiver"/>
</dbReference>
<reference evidence="4" key="1">
    <citation type="journal article" date="2021" name="Microb. Physiol.">
        <title>Proteogenomic Insights into the Physiology of Marine, Sulfate-Reducing, Filamentous Desulfonema limicola and Desulfonema magnum.</title>
        <authorList>
            <person name="Schnaars V."/>
            <person name="Wohlbrand L."/>
            <person name="Scheve S."/>
            <person name="Hinrichs C."/>
            <person name="Reinhardt R."/>
            <person name="Rabus R."/>
        </authorList>
    </citation>
    <scope>NUCLEOTIDE SEQUENCE</scope>
    <source>
        <strain evidence="4">4be13</strain>
    </source>
</reference>
<dbReference type="Proteomes" id="UP000663722">
    <property type="component" value="Chromosome"/>
</dbReference>
<dbReference type="PANTHER" id="PTHR44591:SF3">
    <property type="entry name" value="RESPONSE REGULATORY DOMAIN-CONTAINING PROTEIN"/>
    <property type="match status" value="1"/>
</dbReference>
<dbReference type="PANTHER" id="PTHR44591">
    <property type="entry name" value="STRESS RESPONSE REGULATOR PROTEIN 1"/>
    <property type="match status" value="1"/>
</dbReference>
<evidence type="ECO:0000259" key="3">
    <source>
        <dbReference type="PROSITE" id="PS50110"/>
    </source>
</evidence>
<feature type="domain" description="Response regulatory" evidence="3">
    <location>
        <begin position="3"/>
        <end position="118"/>
    </location>
</feature>
<dbReference type="CDD" id="cd17534">
    <property type="entry name" value="REC_DC-like"/>
    <property type="match status" value="1"/>
</dbReference>
<protein>
    <submittedName>
        <fullName evidence="4">Two component system response regulator</fullName>
    </submittedName>
</protein>
<dbReference type="Pfam" id="PF00072">
    <property type="entry name" value="Response_reg"/>
    <property type="match status" value="1"/>
</dbReference>
<evidence type="ECO:0000256" key="1">
    <source>
        <dbReference type="ARBA" id="ARBA00022553"/>
    </source>
</evidence>
<proteinExistence type="predicted"/>
<dbReference type="PROSITE" id="PS50110">
    <property type="entry name" value="RESPONSE_REGULATORY"/>
    <property type="match status" value="1"/>
</dbReference>
<accession>A0A975BGN8</accession>